<feature type="transmembrane region" description="Helical" evidence="1">
    <location>
        <begin position="136"/>
        <end position="162"/>
    </location>
</feature>
<evidence type="ECO:0000313" key="3">
    <source>
        <dbReference type="EMBL" id="KAJ3126119.1"/>
    </source>
</evidence>
<protein>
    <submittedName>
        <fullName evidence="3">Uncharacterized protein</fullName>
    </submittedName>
</protein>
<organism evidence="3 4">
    <name type="scientific">Physocladia obscura</name>
    <dbReference type="NCBI Taxonomy" id="109957"/>
    <lineage>
        <taxon>Eukaryota</taxon>
        <taxon>Fungi</taxon>
        <taxon>Fungi incertae sedis</taxon>
        <taxon>Chytridiomycota</taxon>
        <taxon>Chytridiomycota incertae sedis</taxon>
        <taxon>Chytridiomycetes</taxon>
        <taxon>Chytridiales</taxon>
        <taxon>Chytriomycetaceae</taxon>
        <taxon>Physocladia</taxon>
    </lineage>
</organism>
<evidence type="ECO:0000256" key="1">
    <source>
        <dbReference type="SAM" id="Phobius"/>
    </source>
</evidence>
<keyword evidence="1" id="KW-0472">Membrane</keyword>
<name>A0AAD5T478_9FUNG</name>
<dbReference type="EMBL" id="JADGJH010000575">
    <property type="protein sequence ID" value="KAJ3126119.1"/>
    <property type="molecule type" value="Genomic_DNA"/>
</dbReference>
<reference evidence="3" key="1">
    <citation type="submission" date="2020-05" db="EMBL/GenBank/DDBJ databases">
        <title>Phylogenomic resolution of chytrid fungi.</title>
        <authorList>
            <person name="Stajich J.E."/>
            <person name="Amses K."/>
            <person name="Simmons R."/>
            <person name="Seto K."/>
            <person name="Myers J."/>
            <person name="Bonds A."/>
            <person name="Quandt C.A."/>
            <person name="Barry K."/>
            <person name="Liu P."/>
            <person name="Grigoriev I."/>
            <person name="Longcore J.E."/>
            <person name="James T.Y."/>
        </authorList>
    </citation>
    <scope>NUCLEOTIDE SEQUENCE</scope>
    <source>
        <strain evidence="3">JEL0513</strain>
    </source>
</reference>
<dbReference type="Proteomes" id="UP001211907">
    <property type="component" value="Unassembled WGS sequence"/>
</dbReference>
<evidence type="ECO:0000256" key="2">
    <source>
        <dbReference type="SAM" id="SignalP"/>
    </source>
</evidence>
<proteinExistence type="predicted"/>
<feature type="signal peptide" evidence="2">
    <location>
        <begin position="1"/>
        <end position="24"/>
    </location>
</feature>
<feature type="transmembrane region" description="Helical" evidence="1">
    <location>
        <begin position="93"/>
        <end position="110"/>
    </location>
</feature>
<comment type="caution">
    <text evidence="3">The sequence shown here is derived from an EMBL/GenBank/DDBJ whole genome shotgun (WGS) entry which is preliminary data.</text>
</comment>
<keyword evidence="1" id="KW-0812">Transmembrane</keyword>
<keyword evidence="1" id="KW-1133">Transmembrane helix</keyword>
<feature type="transmembrane region" description="Helical" evidence="1">
    <location>
        <begin position="66"/>
        <end position="86"/>
    </location>
</feature>
<keyword evidence="2" id="KW-0732">Signal</keyword>
<keyword evidence="4" id="KW-1185">Reference proteome</keyword>
<dbReference type="AlphaFoldDB" id="A0AAD5T478"/>
<accession>A0AAD5T478</accession>
<sequence>MAPPLQTALVGLLLGIFATDLALGVHELAPFLLSAHDNVSLLKTHIVGSQRTEILALHRTLIGAPLWFWGGLVGAWALLLGVSLFNSATDRKIHLVTFVCAIGCALPILLKYKSSPVPRLRNTSGRFKLSSADELVALYDICFIVVIDTALLLIAFVANLFTNSTAQIAPPKVPKKDDLKKD</sequence>
<evidence type="ECO:0000313" key="4">
    <source>
        <dbReference type="Proteomes" id="UP001211907"/>
    </source>
</evidence>
<gene>
    <name evidence="3" type="ORF">HK100_010428</name>
</gene>
<feature type="chain" id="PRO_5042157864" evidence="2">
    <location>
        <begin position="25"/>
        <end position="182"/>
    </location>
</feature>